<dbReference type="InterPro" id="IPR053155">
    <property type="entry name" value="F-pilin_assembly_TraC"/>
</dbReference>
<name>A0A7C5L5V4_AQUAO</name>
<proteinExistence type="predicted"/>
<dbReference type="InterPro" id="IPR043964">
    <property type="entry name" value="P-loop_TraG"/>
</dbReference>
<reference evidence="2" key="1">
    <citation type="journal article" date="2020" name="mSystems">
        <title>Genome- and Community-Level Interaction Insights into Carbon Utilization and Element Cycling Functions of Hydrothermarchaeota in Hydrothermal Sediment.</title>
        <authorList>
            <person name="Zhou Z."/>
            <person name="Liu Y."/>
            <person name="Xu W."/>
            <person name="Pan J."/>
            <person name="Luo Z.H."/>
            <person name="Li M."/>
        </authorList>
    </citation>
    <scope>NUCLEOTIDE SEQUENCE [LARGE SCALE GENOMIC DNA]</scope>
    <source>
        <strain evidence="2">HyVt-501</strain>
    </source>
</reference>
<evidence type="ECO:0000259" key="1">
    <source>
        <dbReference type="Pfam" id="PF19044"/>
    </source>
</evidence>
<protein>
    <recommendedName>
        <fullName evidence="1">TraG P-loop domain-containing protein</fullName>
    </recommendedName>
</protein>
<dbReference type="InterPro" id="IPR027417">
    <property type="entry name" value="P-loop_NTPase"/>
</dbReference>
<dbReference type="Gene3D" id="3.40.50.300">
    <property type="entry name" value="P-loop containing nucleotide triphosphate hydrolases"/>
    <property type="match status" value="1"/>
</dbReference>
<feature type="domain" description="TraG P-loop" evidence="1">
    <location>
        <begin position="453"/>
        <end position="824"/>
    </location>
</feature>
<dbReference type="AlphaFoldDB" id="A0A7C5L5V4"/>
<organism evidence="2">
    <name type="scientific">Aquifex aeolicus</name>
    <dbReference type="NCBI Taxonomy" id="63363"/>
    <lineage>
        <taxon>Bacteria</taxon>
        <taxon>Pseudomonadati</taxon>
        <taxon>Aquificota</taxon>
        <taxon>Aquificia</taxon>
        <taxon>Aquificales</taxon>
        <taxon>Aquificaceae</taxon>
        <taxon>Aquifex</taxon>
    </lineage>
</organism>
<evidence type="ECO:0000313" key="2">
    <source>
        <dbReference type="EMBL" id="HHJ63326.1"/>
    </source>
</evidence>
<dbReference type="Pfam" id="PF19044">
    <property type="entry name" value="P-loop_TraG"/>
    <property type="match status" value="1"/>
</dbReference>
<sequence>MKVSEWKKLFERANVVDFLPWFQYEDGVYFLRDGGMGGIFECDLLIGTNKNAYSALQDMLKGIPEGYTVQFIFLASPDISEELTYFKYIKKGAIGQLESEVIESYTGFLKDHTLREISDAFPVPVRDYRLLIAVKQGGKSRVHGVLEGFWKKFIGKSEEEIADLNVRYDEIRKVLLRVESQLRSAGFNPRVCEPSRLIFILYPFFHMGRDYEDKPAWDGSDVADCLVENDFKMEVHEDYVLIDGVYGKSLCVKGYPEKWSSAESYFYRGNPITGAGISCPYILALNAVKLPESEKSNIKRNAAIVLSQRLPYALFPRLRLKHEDLTYAMEIIENKGEDVWYVNLSLFVFGRDEKSLEDGTADAKKYFNTLGFRLEEDKYINHAVFLSNMPLGYDLKTHKFLGRGRALFTFNVADLAPVYGDPKVFGKPELLFIAPSGQLTGFDLFSAGQGGYNGFMVATTGAGKSVFLEYVSLMYYLGGRKVRIIDIGGSYERFCRNFGGTYISVSYERPMSVNPFSLVENEEMLNEYMEFLVSLLLLMGGSKDPQTFAQQEKVLRSYLEQAIREVYSERGKETNIDAVVNFLRSFEDAGDPRVRDFVVAMRPYTSEGSYGVFFNRPSEVDLSNPIVVIDNTYIEGMPELMDPLLMVFTFHVSREVYTSKKKEGLVCIIDEAHKFLGKPKIDVFVEQAYRRFRKDGASIIMATQGFNDFMGEHALSKAGRAAVENSFWQFFMMQNSASRNALKREKSIDLSEFEEKLMDSTRTVKGHYSEIFIKTELFSVKVRLVLDSFLKAMFFTDPQVRRRIHELVDSGMSYMEAVKRLEEEMKV</sequence>
<dbReference type="Gene3D" id="1.10.8.730">
    <property type="match status" value="1"/>
</dbReference>
<dbReference type="InterPro" id="IPR025955">
    <property type="entry name" value="TraC/Conjuga_ATPase"/>
</dbReference>
<dbReference type="PANTHER" id="PTHR38467">
    <property type="match status" value="1"/>
</dbReference>
<accession>A0A7C5L5V4</accession>
<gene>
    <name evidence="2" type="ORF">ENJ61_00300</name>
</gene>
<comment type="caution">
    <text evidence="2">The sequence shown here is derived from an EMBL/GenBank/DDBJ whole genome shotgun (WGS) entry which is preliminary data.</text>
</comment>
<dbReference type="EMBL" id="DRNB01000008">
    <property type="protein sequence ID" value="HHJ63326.1"/>
    <property type="molecule type" value="Genomic_DNA"/>
</dbReference>
<dbReference type="Pfam" id="PF11130">
    <property type="entry name" value="TraC_F_IV"/>
    <property type="match status" value="1"/>
</dbReference>
<dbReference type="PANTHER" id="PTHR38467:SF1">
    <property type="entry name" value="CONJUGATIVE TRANSFER: ASSEMBLY"/>
    <property type="match status" value="1"/>
</dbReference>
<dbReference type="Proteomes" id="UP000885792">
    <property type="component" value="Unassembled WGS sequence"/>
</dbReference>
<dbReference type="SUPFAM" id="SSF52540">
    <property type="entry name" value="P-loop containing nucleoside triphosphate hydrolases"/>
    <property type="match status" value="1"/>
</dbReference>